<dbReference type="GO" id="GO:0030170">
    <property type="term" value="F:pyridoxal phosphate binding"/>
    <property type="evidence" value="ECO:0007669"/>
    <property type="project" value="TreeGrafter"/>
</dbReference>
<feature type="modified residue" description="N6-(pyridoxal phosphate)lysine" evidence="2">
    <location>
        <position position="216"/>
    </location>
</feature>
<dbReference type="AlphaFoldDB" id="F8F017"/>
<dbReference type="Gene3D" id="3.40.640.10">
    <property type="entry name" value="Type I PLP-dependent aspartate aminotransferase-like (Major domain)"/>
    <property type="match status" value="1"/>
</dbReference>
<dbReference type="InterPro" id="IPR026385">
    <property type="entry name" value="LegC-like"/>
</dbReference>
<dbReference type="Proteomes" id="UP000000503">
    <property type="component" value="Chromosome"/>
</dbReference>
<name>F8F017_GRAC1</name>
<evidence type="ECO:0000256" key="3">
    <source>
        <dbReference type="RuleBase" id="RU004508"/>
    </source>
</evidence>
<dbReference type="SUPFAM" id="SSF53383">
    <property type="entry name" value="PLP-dependent transferases"/>
    <property type="match status" value="1"/>
</dbReference>
<dbReference type="OrthoDB" id="9810913at2"/>
<keyword evidence="4" id="KW-0032">Aminotransferase</keyword>
<evidence type="ECO:0000313" key="4">
    <source>
        <dbReference type="EMBL" id="AEJ18670.1"/>
    </source>
</evidence>
<dbReference type="InterPro" id="IPR000653">
    <property type="entry name" value="DegT/StrS_aminotransferase"/>
</dbReference>
<dbReference type="Gene3D" id="3.90.1150.10">
    <property type="entry name" value="Aspartate Aminotransferase, domain 1"/>
    <property type="match status" value="1"/>
</dbReference>
<dbReference type="HOGENOM" id="CLU_033332_2_1_12"/>
<dbReference type="eggNOG" id="COG0399">
    <property type="taxonomic scope" value="Bacteria"/>
</dbReference>
<reference evidence="5" key="1">
    <citation type="journal article" date="2013" name="Stand. Genomic Sci.">
        <title>Genome sequence of the thermophilic fresh-water bacterium Spirochaeta caldaria type strain (H1(T)), reclassification of Spirochaeta caldaria, Spirochaeta stenostrepta, and Spirochaeta zuelzerae in the genus Treponema as Treponema caldaria comb. nov., Treponema stenostrepta comb. nov., and Treponema zuelzerae comb. nov., and emendation of the genus Treponema.</title>
        <authorList>
            <person name="Abt B."/>
            <person name="Goker M."/>
            <person name="Scheuner C."/>
            <person name="Han C."/>
            <person name="Lu M."/>
            <person name="Misra M."/>
            <person name="Lapidus A."/>
            <person name="Nolan M."/>
            <person name="Lucas S."/>
            <person name="Hammon N."/>
            <person name="Deshpande S."/>
            <person name="Cheng J.F."/>
            <person name="Tapia R."/>
            <person name="Goodwin L.A."/>
            <person name="Pitluck S."/>
            <person name="Liolios K."/>
            <person name="Pagani I."/>
            <person name="Ivanova N."/>
            <person name="Mavromatis K."/>
            <person name="Mikhailova N."/>
            <person name="Huntemann M."/>
            <person name="Pati A."/>
            <person name="Chen A."/>
            <person name="Palaniappan K."/>
            <person name="Land M."/>
            <person name="Hauser L."/>
            <person name="Jeffries C.D."/>
            <person name="Rohde M."/>
            <person name="Spring S."/>
            <person name="Gronow S."/>
            <person name="Detter J.C."/>
            <person name="Bristow J."/>
            <person name="Eisen J.A."/>
            <person name="Markowitz V."/>
            <person name="Hugenholtz P."/>
            <person name="Kyrpides N.C."/>
            <person name="Woyke T."/>
            <person name="Klenk H.P."/>
        </authorList>
    </citation>
    <scope>NUCLEOTIDE SEQUENCE</scope>
    <source>
        <strain evidence="5">ATCC 51460 / DSM 7334 / H1</strain>
    </source>
</reference>
<dbReference type="CDD" id="cd00616">
    <property type="entry name" value="AHBA_syn"/>
    <property type="match status" value="1"/>
</dbReference>
<keyword evidence="2 3" id="KW-0663">Pyridoxal phosphate</keyword>
<dbReference type="GO" id="GO:0008483">
    <property type="term" value="F:transaminase activity"/>
    <property type="evidence" value="ECO:0007669"/>
    <property type="project" value="UniProtKB-KW"/>
</dbReference>
<gene>
    <name evidence="4" type="ordered locus">Spica_0508</name>
</gene>
<dbReference type="STRING" id="744872.Spica_0508"/>
<dbReference type="EMBL" id="CP002868">
    <property type="protein sequence ID" value="AEJ18670.1"/>
    <property type="molecule type" value="Genomic_DNA"/>
</dbReference>
<dbReference type="PANTHER" id="PTHR30244">
    <property type="entry name" value="TRANSAMINASE"/>
    <property type="match status" value="1"/>
</dbReference>
<dbReference type="Pfam" id="PF01041">
    <property type="entry name" value="DegT_DnrJ_EryC1"/>
    <property type="match status" value="1"/>
</dbReference>
<organism evidence="4 5">
    <name type="scientific">Gracilinema caldarium (strain ATCC 51460 / DSM 7334 / H1)</name>
    <name type="common">Treponema caldarium</name>
    <dbReference type="NCBI Taxonomy" id="744872"/>
    <lineage>
        <taxon>Bacteria</taxon>
        <taxon>Pseudomonadati</taxon>
        <taxon>Spirochaetota</taxon>
        <taxon>Spirochaetia</taxon>
        <taxon>Spirochaetales</taxon>
        <taxon>Breznakiellaceae</taxon>
        <taxon>Gracilinema</taxon>
    </lineage>
</organism>
<dbReference type="InterPro" id="IPR015421">
    <property type="entry name" value="PyrdxlP-dep_Trfase_major"/>
</dbReference>
<keyword evidence="4" id="KW-0808">Transferase</keyword>
<proteinExistence type="inferred from homology"/>
<feature type="active site" description="Proton acceptor" evidence="1">
    <location>
        <position position="216"/>
    </location>
</feature>
<dbReference type="PANTHER" id="PTHR30244:SF30">
    <property type="entry name" value="BLR5990 PROTEIN"/>
    <property type="match status" value="1"/>
</dbReference>
<dbReference type="InterPro" id="IPR015424">
    <property type="entry name" value="PyrdxlP-dep_Trfase"/>
</dbReference>
<protein>
    <submittedName>
        <fullName evidence="4">DegT/DnrJ/EryC1/StrS aminotransferase</fullName>
    </submittedName>
</protein>
<dbReference type="InterPro" id="IPR015422">
    <property type="entry name" value="PyrdxlP-dep_Trfase_small"/>
</dbReference>
<accession>F8F017</accession>
<evidence type="ECO:0000256" key="1">
    <source>
        <dbReference type="PIRSR" id="PIRSR000390-1"/>
    </source>
</evidence>
<dbReference type="NCBIfam" id="TIGR04181">
    <property type="entry name" value="NHT_00031"/>
    <property type="match status" value="1"/>
</dbReference>
<sequence length="382" mass="42399">MEKFKTIIDFIKTLYPNENPVPLHAPRFLGNEKKYLAECVDTTFVSYVGKFVTDFEDHIKRITGSPYAAAFVNGTAALQIALIASGVQPDDEVITQALTFAATSAAICHAGANPVFIDVEPDTLGMSPDALSKFLSNHAETKNGFVVNKKTGKRIAAVVPMHTFGHPVRIDEISEICKSYGILLIEDAAESLGSYYKGKHTGTYGSAAILSFNGNKPVTTGGGGMIISNDEALIEKARHLSTTAKRKHPWEFFHDEIGFNLRLPNVNAALGCAQMEYFDTIIANKRETALKYKEFFTNNGIQFFTEPHNSVSNYWLNVIMLNDRAERDSFLEYSNSQGIQTRPVWKLIPTLPPYQKYQCMEIPVAKMLEDKIVNIPSSVRAE</sequence>
<dbReference type="KEGG" id="scd:Spica_0508"/>
<dbReference type="RefSeq" id="WP_013967982.1">
    <property type="nucleotide sequence ID" value="NC_015732.1"/>
</dbReference>
<dbReference type="PIRSF" id="PIRSF000390">
    <property type="entry name" value="PLP_StrS"/>
    <property type="match status" value="1"/>
</dbReference>
<keyword evidence="5" id="KW-1185">Reference proteome</keyword>
<evidence type="ECO:0000256" key="2">
    <source>
        <dbReference type="PIRSR" id="PIRSR000390-2"/>
    </source>
</evidence>
<dbReference type="GO" id="GO:0000271">
    <property type="term" value="P:polysaccharide biosynthetic process"/>
    <property type="evidence" value="ECO:0007669"/>
    <property type="project" value="TreeGrafter"/>
</dbReference>
<comment type="similarity">
    <text evidence="3">Belongs to the DegT/DnrJ/EryC1 family.</text>
</comment>
<evidence type="ECO:0000313" key="5">
    <source>
        <dbReference type="Proteomes" id="UP000000503"/>
    </source>
</evidence>